<dbReference type="Proteomes" id="UP000766595">
    <property type="component" value="Unassembled WGS sequence"/>
</dbReference>
<dbReference type="SFLD" id="SFLDG01018">
    <property type="entry name" value="Squalene/Phytoene_Synthase_Lik"/>
    <property type="match status" value="1"/>
</dbReference>
<dbReference type="SFLD" id="SFLDS00005">
    <property type="entry name" value="Isoprenoid_Synthase_Type_I"/>
    <property type="match status" value="1"/>
</dbReference>
<evidence type="ECO:0000256" key="3">
    <source>
        <dbReference type="ARBA" id="ARBA00022679"/>
    </source>
</evidence>
<comment type="pathway">
    <text evidence="1">Carotenoid biosynthesis; phytoene biosynthesis.</text>
</comment>
<dbReference type="AlphaFoldDB" id="A0A947D336"/>
<organism evidence="6 7">
    <name type="scientific">Prosthecodimorpha staleyi</name>
    <dbReference type="NCBI Taxonomy" id="2840188"/>
    <lineage>
        <taxon>Bacteria</taxon>
        <taxon>Pseudomonadati</taxon>
        <taxon>Pseudomonadota</taxon>
        <taxon>Alphaproteobacteria</taxon>
        <taxon>Hyphomicrobiales</taxon>
        <taxon>Ancalomicrobiaceae</taxon>
        <taxon>Prosthecodimorpha</taxon>
    </lineage>
</organism>
<dbReference type="PANTHER" id="PTHR31480">
    <property type="entry name" value="BIFUNCTIONAL LYCOPENE CYCLASE/PHYTOENE SYNTHASE"/>
    <property type="match status" value="1"/>
</dbReference>
<dbReference type="Pfam" id="PF00494">
    <property type="entry name" value="SQS_PSY"/>
    <property type="match status" value="1"/>
</dbReference>
<evidence type="ECO:0000313" key="7">
    <source>
        <dbReference type="Proteomes" id="UP000766595"/>
    </source>
</evidence>
<sequence>MPMLSSADRRACRRSLAEGSKSFFAASLLLPPRLRGPATVLYAFCRAADDAVDGSADPAAAVADLRRRLDRIYAGRPGACPVERLFADLVETIDLPRALPEALIEGFAWDADGRRYADLAALEAYAFRVAGVVGMMMSVLMGRRSEAALARAADLGIAMQYTNIARDVGEDARAGRLYLPLDWLATEGLDGAVLIGAPVPSPGLARVVARLLAAAETHYVRAEAGIALLPPDCRPAIHAARLVYREIGHRLAAAGHDSVSTRTVVPGRRKLVLMADAVVAALKPAAAMPFAPVSVPAAAPDSACDLIARLAADRPGPTAARPGSAARLIEILTIQEERRRASRQPMPVRVGVRS</sequence>
<accession>A0A947D336</accession>
<gene>
    <name evidence="6" type="ORF">KL771_10285</name>
</gene>
<comment type="caution">
    <text evidence="6">The sequence shown here is derived from an EMBL/GenBank/DDBJ whole genome shotgun (WGS) entry which is preliminary data.</text>
</comment>
<proteinExistence type="inferred from homology"/>
<keyword evidence="3" id="KW-0808">Transferase</keyword>
<dbReference type="InterPro" id="IPR002060">
    <property type="entry name" value="Squ/phyt_synthse"/>
</dbReference>
<keyword evidence="7" id="KW-1185">Reference proteome</keyword>
<evidence type="ECO:0000256" key="2">
    <source>
        <dbReference type="ARBA" id="ARBA00006251"/>
    </source>
</evidence>
<evidence type="ECO:0000256" key="4">
    <source>
        <dbReference type="ARBA" id="ARBA00022746"/>
    </source>
</evidence>
<dbReference type="InterPro" id="IPR019845">
    <property type="entry name" value="Squalene/phytoene_synthase_CS"/>
</dbReference>
<comment type="similarity">
    <text evidence="2">Belongs to the phytoene/squalene synthase family.</text>
</comment>
<protein>
    <submittedName>
        <fullName evidence="6">Phytoene/squalene synthase family protein</fullName>
    </submittedName>
</protein>
<dbReference type="GO" id="GO:0016117">
    <property type="term" value="P:carotenoid biosynthetic process"/>
    <property type="evidence" value="ECO:0007669"/>
    <property type="project" value="UniProtKB-KW"/>
</dbReference>
<dbReference type="PROSITE" id="PS01045">
    <property type="entry name" value="SQUALEN_PHYTOEN_SYN_2"/>
    <property type="match status" value="1"/>
</dbReference>
<comment type="cofactor">
    <cofactor evidence="5">
        <name>ATP</name>
        <dbReference type="ChEBI" id="CHEBI:30616"/>
    </cofactor>
</comment>
<dbReference type="GO" id="GO:0051996">
    <property type="term" value="F:squalene synthase [NAD(P)H] activity"/>
    <property type="evidence" value="ECO:0007669"/>
    <property type="project" value="InterPro"/>
</dbReference>
<evidence type="ECO:0000256" key="5">
    <source>
        <dbReference type="ARBA" id="ARBA00053028"/>
    </source>
</evidence>
<dbReference type="CDD" id="cd00683">
    <property type="entry name" value="Trans_IPPS_HH"/>
    <property type="match status" value="1"/>
</dbReference>
<dbReference type="SUPFAM" id="SSF48576">
    <property type="entry name" value="Terpenoid synthases"/>
    <property type="match status" value="1"/>
</dbReference>
<evidence type="ECO:0000313" key="6">
    <source>
        <dbReference type="EMBL" id="MBT9289846.1"/>
    </source>
</evidence>
<keyword evidence="4" id="KW-0125">Carotenoid biosynthesis</keyword>
<dbReference type="InterPro" id="IPR008949">
    <property type="entry name" value="Isoprenoid_synthase_dom_sf"/>
</dbReference>
<dbReference type="Gene3D" id="1.10.600.10">
    <property type="entry name" value="Farnesyl Diphosphate Synthase"/>
    <property type="match status" value="1"/>
</dbReference>
<dbReference type="InterPro" id="IPR044843">
    <property type="entry name" value="Trans_IPPS_bact-type"/>
</dbReference>
<evidence type="ECO:0000256" key="1">
    <source>
        <dbReference type="ARBA" id="ARBA00004684"/>
    </source>
</evidence>
<name>A0A947D336_9HYPH</name>
<dbReference type="EMBL" id="JAHHZF010000004">
    <property type="protein sequence ID" value="MBT9289846.1"/>
    <property type="molecule type" value="Genomic_DNA"/>
</dbReference>
<dbReference type="FunFam" id="1.10.600.10:FF:000020">
    <property type="entry name" value="Phytoene synthase"/>
    <property type="match status" value="1"/>
</dbReference>
<dbReference type="GO" id="GO:0004311">
    <property type="term" value="F:geranylgeranyl diphosphate synthase activity"/>
    <property type="evidence" value="ECO:0007669"/>
    <property type="project" value="InterPro"/>
</dbReference>
<reference evidence="6 7" key="1">
    <citation type="submission" date="2021-06" db="EMBL/GenBank/DDBJ databases">
        <authorList>
            <person name="Grouzdev D.S."/>
            <person name="Koziaeva V."/>
        </authorList>
    </citation>
    <scope>NUCLEOTIDE SEQUENCE [LARGE SCALE GENOMIC DNA]</scope>
    <source>
        <strain evidence="6 7">22</strain>
    </source>
</reference>
<dbReference type="RefSeq" id="WP_261968446.1">
    <property type="nucleotide sequence ID" value="NZ_JAHHZF010000004.1"/>
</dbReference>
<dbReference type="PROSITE" id="PS01044">
    <property type="entry name" value="SQUALEN_PHYTOEN_SYN_1"/>
    <property type="match status" value="1"/>
</dbReference>
<dbReference type="InterPro" id="IPR033904">
    <property type="entry name" value="Trans_IPPS_HH"/>
</dbReference>
<dbReference type="SFLD" id="SFLDG01212">
    <property type="entry name" value="Phytoene_synthase_like"/>
    <property type="match status" value="1"/>
</dbReference>